<feature type="non-terminal residue" evidence="2">
    <location>
        <position position="347"/>
    </location>
</feature>
<evidence type="ECO:0000256" key="1">
    <source>
        <dbReference type="SAM" id="MobiDB-lite"/>
    </source>
</evidence>
<organism evidence="2">
    <name type="scientific">Tanacetum cinerariifolium</name>
    <name type="common">Dalmatian daisy</name>
    <name type="synonym">Chrysanthemum cinerariifolium</name>
    <dbReference type="NCBI Taxonomy" id="118510"/>
    <lineage>
        <taxon>Eukaryota</taxon>
        <taxon>Viridiplantae</taxon>
        <taxon>Streptophyta</taxon>
        <taxon>Embryophyta</taxon>
        <taxon>Tracheophyta</taxon>
        <taxon>Spermatophyta</taxon>
        <taxon>Magnoliopsida</taxon>
        <taxon>eudicotyledons</taxon>
        <taxon>Gunneridae</taxon>
        <taxon>Pentapetalae</taxon>
        <taxon>asterids</taxon>
        <taxon>campanulids</taxon>
        <taxon>Asterales</taxon>
        <taxon>Asteraceae</taxon>
        <taxon>Asteroideae</taxon>
        <taxon>Anthemideae</taxon>
        <taxon>Anthemidinae</taxon>
        <taxon>Tanacetum</taxon>
    </lineage>
</organism>
<sequence length="347" mass="39286">MADVTGSSGQVPTVATPVPTDEEIVPRNRWVQIRKSNCYLDLDKKQSNPIYKMAVDLLMHTNFHRAFTASSTRPSIYIQQFWDTIQYDKKAGSYKCQLDEQWIWEEFTQSIHTFIEDKRNLSRHTTGKKRATLIVIPSIRLTKLIVHHLQRRHKFHLRPDSSIHLPNEEPILGYLKFSAKGSKREVFRIPIPGSLITSDIQTASYYQEYLASVTKHRKYLAGKTERSSRIAYTDAHQAHQEAQVNSTQGTSKAFRLHSGYISTTCTHISTGQTAGEKAQVTAEDAELQKVLEESMKTAYAALPRGPLPPVVIRKPESGKYQPLSEVSGKGKAKVTEEQVAHDLLSLQ</sequence>
<protein>
    <submittedName>
        <fullName evidence="2">E-beta-farnesene synthase</fullName>
    </submittedName>
</protein>
<name>A0A699KH88_TANCI</name>
<gene>
    <name evidence="2" type="ORF">Tci_666662</name>
</gene>
<dbReference type="AlphaFoldDB" id="A0A699KH88"/>
<proteinExistence type="predicted"/>
<reference evidence="2" key="1">
    <citation type="journal article" date="2019" name="Sci. Rep.">
        <title>Draft genome of Tanacetum cinerariifolium, the natural source of mosquito coil.</title>
        <authorList>
            <person name="Yamashiro T."/>
            <person name="Shiraishi A."/>
            <person name="Satake H."/>
            <person name="Nakayama K."/>
        </authorList>
    </citation>
    <scope>NUCLEOTIDE SEQUENCE</scope>
</reference>
<comment type="caution">
    <text evidence="2">The sequence shown here is derived from an EMBL/GenBank/DDBJ whole genome shotgun (WGS) entry which is preliminary data.</text>
</comment>
<feature type="region of interest" description="Disordered" evidence="1">
    <location>
        <begin position="313"/>
        <end position="335"/>
    </location>
</feature>
<dbReference type="EMBL" id="BKCJ010519756">
    <property type="protein sequence ID" value="GFA94690.1"/>
    <property type="molecule type" value="Genomic_DNA"/>
</dbReference>
<accession>A0A699KH88</accession>
<evidence type="ECO:0000313" key="2">
    <source>
        <dbReference type="EMBL" id="GFA94690.1"/>
    </source>
</evidence>